<evidence type="ECO:0000256" key="1">
    <source>
        <dbReference type="ARBA" id="ARBA00004141"/>
    </source>
</evidence>
<dbReference type="InterPro" id="IPR011701">
    <property type="entry name" value="MFS"/>
</dbReference>
<dbReference type="Gene3D" id="1.20.1250.20">
    <property type="entry name" value="MFS general substrate transporter like domains"/>
    <property type="match status" value="1"/>
</dbReference>
<reference evidence="7 8" key="1">
    <citation type="journal article" date="2017" name="Int. J. Syst. Evol. Microbiol.">
        <title>Brenneria populi subsp. brevivirga subsp. nov. isolated from symptomatic bark of Populus x euramericana canker, and description of Brenneria populi subsp. populi subsp. nov.</title>
        <authorList>
            <person name="Zheng M.H."/>
            <person name="Piao C.G."/>
            <person name="Xue H."/>
            <person name="Guo M.W."/>
            <person name="Li Y."/>
        </authorList>
    </citation>
    <scope>NUCLEOTIDE SEQUENCE [LARGE SCALE GENOMIC DNA]</scope>
    <source>
        <strain evidence="7 8">D9-5</strain>
    </source>
</reference>
<evidence type="ECO:0000256" key="3">
    <source>
        <dbReference type="ARBA" id="ARBA00022989"/>
    </source>
</evidence>
<feature type="transmembrane region" description="Helical" evidence="5">
    <location>
        <begin position="109"/>
        <end position="130"/>
    </location>
</feature>
<dbReference type="RefSeq" id="WP_327617591.1">
    <property type="nucleotide sequence ID" value="NZ_JAYWTM010000006.1"/>
</dbReference>
<sequence length="475" mass="49978">MKNSFFVPGNASRRRWRALATLLTGNFVVILDLFIVHVAIPELRRDLAATDAQVQLVLAAYAVAYGMGLMNGARLGDMLGRRRMFLWGMGIFTAASLGCGLSPTANALILARIVQGAGAALLMPQVLASIRLLFEAEERATAFTVMGAVQGAAAAASQLLGGWFITHAPGELGWRMVFLINVPVGVLALALGRRLPEFVLEPARLDIKGALAGLAGMALLLVPVMLGREHGWPWWSWSLPLLSLAFWGGFLSYERRLQAAGGLPLFDVALLRNRPFLAGACGFFLFYSAISSFFLALTLLLQGGLHLSPLTAGAIFTPSAIAFFAGSMAAPRLRGALGGKTLYAGLLIFIAGLALAVWVGANRPAALGWLALALILNGFGQGMAIPAALGSLLGRVRDSQAGVAAGLVSTLQALGNATGVTIVGVILFAQLARIPGESASEYGAALAWATLYNLSAAGASLMLFRYMLNTRREGD</sequence>
<dbReference type="InterPro" id="IPR020846">
    <property type="entry name" value="MFS_dom"/>
</dbReference>
<feature type="transmembrane region" description="Helical" evidence="5">
    <location>
        <begin position="84"/>
        <end position="103"/>
    </location>
</feature>
<evidence type="ECO:0000256" key="2">
    <source>
        <dbReference type="ARBA" id="ARBA00022692"/>
    </source>
</evidence>
<gene>
    <name evidence="7" type="ORF">VSX58_07805</name>
</gene>
<comment type="caution">
    <text evidence="7">The sequence shown here is derived from an EMBL/GenBank/DDBJ whole genome shotgun (WGS) entry which is preliminary data.</text>
</comment>
<feature type="transmembrane region" description="Helical" evidence="5">
    <location>
        <begin position="442"/>
        <end position="464"/>
    </location>
</feature>
<keyword evidence="4 5" id="KW-0472">Membrane</keyword>
<feature type="transmembrane region" description="Helical" evidence="5">
    <location>
        <begin position="342"/>
        <end position="361"/>
    </location>
</feature>
<name>A0ABU6JP72_9GAMM</name>
<proteinExistence type="predicted"/>
<feature type="transmembrane region" description="Helical" evidence="5">
    <location>
        <begin position="52"/>
        <end position="72"/>
    </location>
</feature>
<dbReference type="Proteomes" id="UP001309705">
    <property type="component" value="Unassembled WGS sequence"/>
</dbReference>
<feature type="transmembrane region" description="Helical" evidence="5">
    <location>
        <begin position="232"/>
        <end position="253"/>
    </location>
</feature>
<feature type="transmembrane region" description="Helical" evidence="5">
    <location>
        <begin position="142"/>
        <end position="166"/>
    </location>
</feature>
<accession>A0ABU6JP72</accession>
<evidence type="ECO:0000313" key="8">
    <source>
        <dbReference type="Proteomes" id="UP001309705"/>
    </source>
</evidence>
<evidence type="ECO:0000256" key="4">
    <source>
        <dbReference type="ARBA" id="ARBA00023136"/>
    </source>
</evidence>
<dbReference type="PRINTS" id="PR01036">
    <property type="entry name" value="TCRTETB"/>
</dbReference>
<keyword evidence="3 5" id="KW-1133">Transmembrane helix</keyword>
<dbReference type="PANTHER" id="PTHR42718:SF39">
    <property type="entry name" value="ACTINORHODIN TRANSPORTER-RELATED"/>
    <property type="match status" value="1"/>
</dbReference>
<feature type="domain" description="Major facilitator superfamily (MFS) profile" evidence="6">
    <location>
        <begin position="18"/>
        <end position="473"/>
    </location>
</feature>
<evidence type="ECO:0000313" key="7">
    <source>
        <dbReference type="EMBL" id="MEC5342513.1"/>
    </source>
</evidence>
<dbReference type="PANTHER" id="PTHR42718">
    <property type="entry name" value="MAJOR FACILITATOR SUPERFAMILY MULTIDRUG TRANSPORTER MFSC"/>
    <property type="match status" value="1"/>
</dbReference>
<protein>
    <submittedName>
        <fullName evidence="7">MFS transporter</fullName>
    </submittedName>
</protein>
<feature type="transmembrane region" description="Helical" evidence="5">
    <location>
        <begin position="172"/>
        <end position="193"/>
    </location>
</feature>
<organism evidence="7 8">
    <name type="scientific">Brenneria populi</name>
    <dbReference type="NCBI Taxonomy" id="1505588"/>
    <lineage>
        <taxon>Bacteria</taxon>
        <taxon>Pseudomonadati</taxon>
        <taxon>Pseudomonadota</taxon>
        <taxon>Gammaproteobacteria</taxon>
        <taxon>Enterobacterales</taxon>
        <taxon>Pectobacteriaceae</taxon>
        <taxon>Brenneria</taxon>
    </lineage>
</organism>
<comment type="subcellular location">
    <subcellularLocation>
        <location evidence="1">Membrane</location>
        <topology evidence="1">Multi-pass membrane protein</topology>
    </subcellularLocation>
</comment>
<dbReference type="Pfam" id="PF07690">
    <property type="entry name" value="MFS_1"/>
    <property type="match status" value="1"/>
</dbReference>
<keyword evidence="2 5" id="KW-0812">Transmembrane</keyword>
<dbReference type="PROSITE" id="PS50850">
    <property type="entry name" value="MFS"/>
    <property type="match status" value="1"/>
</dbReference>
<feature type="transmembrane region" description="Helical" evidence="5">
    <location>
        <begin position="20"/>
        <end position="40"/>
    </location>
</feature>
<evidence type="ECO:0000259" key="6">
    <source>
        <dbReference type="PROSITE" id="PS50850"/>
    </source>
</evidence>
<dbReference type="EMBL" id="JAYWTM010000006">
    <property type="protein sequence ID" value="MEC5342513.1"/>
    <property type="molecule type" value="Genomic_DNA"/>
</dbReference>
<feature type="transmembrane region" description="Helical" evidence="5">
    <location>
        <begin position="274"/>
        <end position="301"/>
    </location>
</feature>
<dbReference type="InterPro" id="IPR036259">
    <property type="entry name" value="MFS_trans_sf"/>
</dbReference>
<keyword evidence="8" id="KW-1185">Reference proteome</keyword>
<dbReference type="CDD" id="cd17321">
    <property type="entry name" value="MFS_MMR_MDR_like"/>
    <property type="match status" value="1"/>
</dbReference>
<evidence type="ECO:0000256" key="5">
    <source>
        <dbReference type="SAM" id="Phobius"/>
    </source>
</evidence>
<feature type="transmembrane region" description="Helical" evidence="5">
    <location>
        <begin position="307"/>
        <end position="330"/>
    </location>
</feature>
<feature type="transmembrane region" description="Helical" evidence="5">
    <location>
        <begin position="401"/>
        <end position="430"/>
    </location>
</feature>
<feature type="transmembrane region" description="Helical" evidence="5">
    <location>
        <begin position="367"/>
        <end position="389"/>
    </location>
</feature>
<dbReference type="SUPFAM" id="SSF103473">
    <property type="entry name" value="MFS general substrate transporter"/>
    <property type="match status" value="1"/>
</dbReference>
<feature type="transmembrane region" description="Helical" evidence="5">
    <location>
        <begin position="205"/>
        <end position="226"/>
    </location>
</feature>
<dbReference type="Gene3D" id="1.20.1720.10">
    <property type="entry name" value="Multidrug resistance protein D"/>
    <property type="match status" value="1"/>
</dbReference>